<dbReference type="InterPro" id="IPR010918">
    <property type="entry name" value="PurM-like_C_dom"/>
</dbReference>
<accession>A0ABY6G2V7</accession>
<feature type="active site" evidence="8">
    <location>
        <position position="77"/>
    </location>
</feature>
<feature type="binding site" evidence="8">
    <location>
        <position position="149"/>
    </location>
    <ligand>
        <name>substrate</name>
    </ligand>
</feature>
<dbReference type="EC" id="6.3.5.3" evidence="8"/>
<feature type="binding site" evidence="8">
    <location>
        <position position="80"/>
    </location>
    <ligand>
        <name>ATP</name>
        <dbReference type="ChEBI" id="CHEBI:30616"/>
    </ligand>
</feature>
<keyword evidence="5 8" id="KW-0658">Purine biosynthesis</keyword>
<feature type="domain" description="PurM-like C-terminal" evidence="11">
    <location>
        <begin position="235"/>
        <end position="388"/>
    </location>
</feature>
<dbReference type="Pfam" id="PF00586">
    <property type="entry name" value="AIRS"/>
    <property type="match status" value="2"/>
</dbReference>
<dbReference type="Pfam" id="PF02769">
    <property type="entry name" value="AIRS_C"/>
    <property type="match status" value="2"/>
</dbReference>
<dbReference type="EMBL" id="CP107020">
    <property type="protein sequence ID" value="UYG16966.1"/>
    <property type="molecule type" value="Genomic_DNA"/>
</dbReference>
<comment type="pathway">
    <text evidence="8">Purine metabolism; IMP biosynthesis via de novo pathway; 5-amino-1-(5-phospho-D-ribosyl)imidazole from N(2)-formyl-N(1)-(5-phospho-D-ribosyl)glycinamide: step 1/2.</text>
</comment>
<dbReference type="Gene3D" id="3.90.650.10">
    <property type="entry name" value="PurM-like C-terminal domain"/>
    <property type="match status" value="2"/>
</dbReference>
<dbReference type="RefSeq" id="WP_263594178.1">
    <property type="nucleotide sequence ID" value="NZ_CP107020.1"/>
</dbReference>
<organism evidence="13 14">
    <name type="scientific">Brachybacterium huguangmaarense</name>
    <dbReference type="NCBI Taxonomy" id="1652028"/>
    <lineage>
        <taxon>Bacteria</taxon>
        <taxon>Bacillati</taxon>
        <taxon>Actinomycetota</taxon>
        <taxon>Actinomycetes</taxon>
        <taxon>Micrococcales</taxon>
        <taxon>Dermabacteraceae</taxon>
        <taxon>Brachybacterium</taxon>
    </lineage>
</organism>
<evidence type="ECO:0000256" key="5">
    <source>
        <dbReference type="ARBA" id="ARBA00022755"/>
    </source>
</evidence>
<evidence type="ECO:0000259" key="11">
    <source>
        <dbReference type="Pfam" id="PF02769"/>
    </source>
</evidence>
<keyword evidence="1 8" id="KW-0963">Cytoplasm</keyword>
<feature type="binding site" evidence="8">
    <location>
        <position position="124"/>
    </location>
    <ligand>
        <name>ATP</name>
        <dbReference type="ChEBI" id="CHEBI:30616"/>
    </ligand>
</feature>
<keyword evidence="3 8" id="KW-0479">Metal-binding</keyword>
<evidence type="ECO:0000256" key="3">
    <source>
        <dbReference type="ARBA" id="ARBA00022723"/>
    </source>
</evidence>
<keyword evidence="2 8" id="KW-0436">Ligase</keyword>
<proteinExistence type="inferred from homology"/>
<dbReference type="PIRSF" id="PIRSF001587">
    <property type="entry name" value="FGAM_synthase_II"/>
    <property type="match status" value="1"/>
</dbReference>
<keyword evidence="14" id="KW-1185">Reference proteome</keyword>
<evidence type="ECO:0000313" key="14">
    <source>
        <dbReference type="Proteomes" id="UP001164305"/>
    </source>
</evidence>
<evidence type="ECO:0000313" key="13">
    <source>
        <dbReference type="EMBL" id="UYG16966.1"/>
    </source>
</evidence>
<dbReference type="InterPro" id="IPR016188">
    <property type="entry name" value="PurM-like_N"/>
</dbReference>
<dbReference type="SUPFAM" id="SSF56042">
    <property type="entry name" value="PurM C-terminal domain-like"/>
    <property type="match status" value="2"/>
</dbReference>
<feature type="binding site" evidence="8">
    <location>
        <position position="534"/>
    </location>
    <ligand>
        <name>ATP</name>
        <dbReference type="ChEBI" id="CHEBI:30616"/>
    </ligand>
</feature>
<dbReference type="GO" id="GO:0004642">
    <property type="term" value="F:phosphoribosylformylglycinamidine synthase activity"/>
    <property type="evidence" value="ECO:0007669"/>
    <property type="project" value="UniProtKB-EC"/>
</dbReference>
<dbReference type="Gene3D" id="3.30.1330.10">
    <property type="entry name" value="PurM-like, N-terminal domain"/>
    <property type="match status" value="2"/>
</dbReference>
<evidence type="ECO:0000256" key="8">
    <source>
        <dbReference type="HAMAP-Rule" id="MF_00420"/>
    </source>
</evidence>
<protein>
    <recommendedName>
        <fullName evidence="8">Phosphoribosylformylglycinamidine synthase subunit PurL</fullName>
        <shortName evidence="8">FGAM synthase</shortName>
        <ecNumber evidence="8">6.3.5.3</ecNumber>
    </recommendedName>
    <alternativeName>
        <fullName evidence="8">Formylglycinamide ribonucleotide amidotransferase subunit II</fullName>
        <shortName evidence="8">FGAR amidotransferase II</shortName>
        <shortName evidence="8">FGAR-AT II</shortName>
    </alternativeName>
    <alternativeName>
        <fullName evidence="8">Glutamine amidotransferase PurL</fullName>
    </alternativeName>
    <alternativeName>
        <fullName evidence="8">Phosphoribosylformylglycinamidine synthase subunit II</fullName>
    </alternativeName>
</protein>
<evidence type="ECO:0000259" key="12">
    <source>
        <dbReference type="Pfam" id="PF18072"/>
    </source>
</evidence>
<feature type="domain" description="PurM-like N-terminal" evidence="10">
    <location>
        <begin position="107"/>
        <end position="221"/>
    </location>
</feature>
<dbReference type="InterPro" id="IPR010074">
    <property type="entry name" value="PRibForGlyAmidine_synth_PurL"/>
</dbReference>
<keyword evidence="4 8" id="KW-0547">Nucleotide-binding</keyword>
<feature type="domain" description="PurM-like N-terminal" evidence="10">
    <location>
        <begin position="477"/>
        <end position="600"/>
    </location>
</feature>
<dbReference type="CDD" id="cd02204">
    <property type="entry name" value="PurL_repeat2"/>
    <property type="match status" value="1"/>
</dbReference>
<name>A0ABY6G2V7_9MICO</name>
<feature type="region of interest" description="Disordered" evidence="9">
    <location>
        <begin position="1"/>
        <end position="47"/>
    </location>
</feature>
<feature type="active site" description="Proton acceptor" evidence="8">
    <location>
        <position position="128"/>
    </location>
</feature>
<comment type="similarity">
    <text evidence="8">Belongs to the FGAMS family.</text>
</comment>
<dbReference type="Proteomes" id="UP001164305">
    <property type="component" value="Chromosome"/>
</dbReference>
<evidence type="ECO:0000256" key="6">
    <source>
        <dbReference type="ARBA" id="ARBA00022840"/>
    </source>
</evidence>
<dbReference type="HAMAP" id="MF_00420">
    <property type="entry name" value="PurL_2"/>
    <property type="match status" value="1"/>
</dbReference>
<comment type="subcellular location">
    <subcellularLocation>
        <location evidence="8">Cytoplasm</location>
    </subcellularLocation>
</comment>
<dbReference type="NCBIfam" id="TIGR01736">
    <property type="entry name" value="FGAM_synth_II"/>
    <property type="match status" value="1"/>
</dbReference>
<feature type="binding site" evidence="8">
    <location>
        <position position="274"/>
    </location>
    <ligand>
        <name>substrate</name>
    </ligand>
</feature>
<feature type="domain" description="Phosphoribosylformylglycinamidine synthase linker" evidence="12">
    <location>
        <begin position="40"/>
        <end position="81"/>
    </location>
</feature>
<evidence type="ECO:0000256" key="7">
    <source>
        <dbReference type="ARBA" id="ARBA00022842"/>
    </source>
</evidence>
<comment type="function">
    <text evidence="8">Part of the phosphoribosylformylglycinamidine synthase complex involved in the purines biosynthetic pathway. Catalyzes the ATP-dependent conversion of formylglycinamide ribonucleotide (FGAR) and glutamine to yield formylglycinamidine ribonucleotide (FGAM) and glutamate. The FGAM synthase complex is composed of three subunits. PurQ produces an ammonia molecule by converting glutamine to glutamate. PurL transfers the ammonia molecule to FGAR to form FGAM in an ATP-dependent manner. PurS interacts with PurQ and PurL and is thought to assist in the transfer of the ammonia molecule from PurQ to PurL.</text>
</comment>
<feature type="binding site" evidence="8">
    <location>
        <begin position="346"/>
        <end position="348"/>
    </location>
    <ligand>
        <name>substrate</name>
    </ligand>
</feature>
<evidence type="ECO:0000259" key="10">
    <source>
        <dbReference type="Pfam" id="PF00586"/>
    </source>
</evidence>
<evidence type="ECO:0000256" key="2">
    <source>
        <dbReference type="ARBA" id="ARBA00022598"/>
    </source>
</evidence>
<feature type="binding site" evidence="8">
    <location>
        <position position="150"/>
    </location>
    <ligand>
        <name>Mg(2+)</name>
        <dbReference type="ChEBI" id="CHEBI:18420"/>
        <label>2</label>
    </ligand>
</feature>
<comment type="catalytic activity">
    <reaction evidence="8">
        <text>N(2)-formyl-N(1)-(5-phospho-beta-D-ribosyl)glycinamide + L-glutamine + ATP + H2O = 2-formamido-N(1)-(5-O-phospho-beta-D-ribosyl)acetamidine + L-glutamate + ADP + phosphate + H(+)</text>
        <dbReference type="Rhea" id="RHEA:17129"/>
        <dbReference type="ChEBI" id="CHEBI:15377"/>
        <dbReference type="ChEBI" id="CHEBI:15378"/>
        <dbReference type="ChEBI" id="CHEBI:29985"/>
        <dbReference type="ChEBI" id="CHEBI:30616"/>
        <dbReference type="ChEBI" id="CHEBI:43474"/>
        <dbReference type="ChEBI" id="CHEBI:58359"/>
        <dbReference type="ChEBI" id="CHEBI:147286"/>
        <dbReference type="ChEBI" id="CHEBI:147287"/>
        <dbReference type="ChEBI" id="CHEBI:456216"/>
        <dbReference type="EC" id="6.3.5.3"/>
    </reaction>
</comment>
<dbReference type="InterPro" id="IPR041609">
    <property type="entry name" value="PurL_linker"/>
</dbReference>
<feature type="binding site" evidence="8">
    <location>
        <position position="302"/>
    </location>
    <ligand>
        <name>Mg(2+)</name>
        <dbReference type="ChEBI" id="CHEBI:18420"/>
        <label>2</label>
    </ligand>
</feature>
<dbReference type="InterPro" id="IPR036921">
    <property type="entry name" value="PurM-like_N_sf"/>
</dbReference>
<evidence type="ECO:0000256" key="9">
    <source>
        <dbReference type="SAM" id="MobiDB-lite"/>
    </source>
</evidence>
<dbReference type="SUPFAM" id="SSF55326">
    <property type="entry name" value="PurM N-terminal domain-like"/>
    <property type="match status" value="2"/>
</dbReference>
<dbReference type="Pfam" id="PF18072">
    <property type="entry name" value="FGAR-AT_linker"/>
    <property type="match status" value="1"/>
</dbReference>
<comment type="caution">
    <text evidence="8">Lacks conserved residue(s) required for the propagation of feature annotation.</text>
</comment>
<feature type="domain" description="PurM-like C-terminal" evidence="11">
    <location>
        <begin position="615"/>
        <end position="755"/>
    </location>
</feature>
<comment type="subunit">
    <text evidence="8">Monomer. Part of the FGAM synthase complex composed of 1 PurL, 1 PurQ and 2 PurS subunits.</text>
</comment>
<feature type="binding site" evidence="8">
    <location>
        <position position="572"/>
    </location>
    <ligand>
        <name>Mg(2+)</name>
        <dbReference type="ChEBI" id="CHEBI:18420"/>
        <label>1</label>
    </ligand>
</feature>
<dbReference type="NCBIfam" id="NF002290">
    <property type="entry name" value="PRK01213.1"/>
    <property type="match status" value="1"/>
</dbReference>
<evidence type="ECO:0000256" key="4">
    <source>
        <dbReference type="ARBA" id="ARBA00022741"/>
    </source>
</evidence>
<feature type="binding site" evidence="8">
    <location>
        <position position="126"/>
    </location>
    <ligand>
        <name>Mg(2+)</name>
        <dbReference type="ChEBI" id="CHEBI:18420"/>
        <label>1</label>
    </ligand>
</feature>
<sequence length="783" mass="82712">MNQPGPTPHSDPHDPLDPVDAASDLDTVEHAAATPEQPQPSADLGLTDDEYARIREILGRRPTNAELAMYSVMWSEHCSYKSSKTHLRIFGEKTTEAMREHLLVGIGENAGVVDIGDGWAVTFKVESHNHPSYVEPHQGAATGVGGIVRDIIAMGARPVAVMDQLRFGAIDAPDTARVVHGVVSGVGGYGNSLGLPNIGGETVFDAAYQTNPLVNALAIGVLRHEDIHLASATGTGNKVVLFGARTGGDGIGGASILASETFEEGGPAKRPSVQVGDPFMEKVLIECCLELFAADVVEGIQDLGAAGISCATSELASNGGSGMHVDLENVLLRDPTLNAGEILMSESQERMMAVVRPERLEEFLAITRRWDVETAVIGEVTGDGRLTIDHFGRRIVDVDPVTVAHGGPSYERPYARPAWQDALQADRAEALPRPVGAEEIAAQIRTLIASPNLASAQWITDQYDRYVGGNTALAMPDDAGVLRIDEATGRGVALATDANGRYTKLDPRTGARLALAEAYRNVATTGAVPLAVTDCLNFGSPEDPGPMWQLVEAIDGLADGCRELGVPVTGGNVSLYNSTGEPGRIDSAIHPTPVVGVLGVFDDVARRTPSGWQGEGLAIFCLGTTREELSGSAWADVVHGHLGGLPPRDDLEAERVLGEILVAASRDGMADAAHDLSEGGLVQALVESCVRFGVGARIVLDDLCDRDGLDPFTALFSESSARAIVAVPRSEEVRFTDMCTARAFPALRIGVTTGRSLDIQGVGSFDVEELRALRAATLPSYFG</sequence>
<keyword evidence="6 8" id="KW-0067">ATP-binding</keyword>
<feature type="binding site" evidence="8">
    <location>
        <begin position="127"/>
        <end position="130"/>
    </location>
    <ligand>
        <name>substrate</name>
    </ligand>
</feature>
<feature type="binding site" evidence="8">
    <location>
        <position position="574"/>
    </location>
    <ligand>
        <name>substrate</name>
    </ligand>
</feature>
<feature type="binding site" evidence="8">
    <location>
        <position position="571"/>
    </location>
    <ligand>
        <name>ATP</name>
        <dbReference type="ChEBI" id="CHEBI:30616"/>
    </ligand>
</feature>
<keyword evidence="7 8" id="KW-0460">Magnesium</keyword>
<evidence type="ECO:0000256" key="1">
    <source>
        <dbReference type="ARBA" id="ARBA00022490"/>
    </source>
</evidence>
<dbReference type="PANTHER" id="PTHR43555">
    <property type="entry name" value="PHOSPHORIBOSYLFORMYLGLYCINAMIDINE SYNTHASE SUBUNIT PURL"/>
    <property type="match status" value="1"/>
</dbReference>
<reference evidence="13" key="1">
    <citation type="submission" date="2022-10" db="EMBL/GenBank/DDBJ databases">
        <title>Whole-Genome Sequencing of Brachybacterium huguangmaarense BRM-3, Isolated from Betula schmidtii.</title>
        <authorList>
            <person name="Haam D."/>
        </authorList>
    </citation>
    <scope>NUCLEOTIDE SEQUENCE</scope>
    <source>
        <strain evidence="13">BRM-3</strain>
    </source>
</reference>
<dbReference type="InterPro" id="IPR036676">
    <property type="entry name" value="PurM-like_C_sf"/>
</dbReference>
<gene>
    <name evidence="8 13" type="primary">purL</name>
    <name evidence="13" type="ORF">BRM3_00555</name>
</gene>
<dbReference type="PANTHER" id="PTHR43555:SF1">
    <property type="entry name" value="PHOSPHORIBOSYLFORMYLGLYCINAMIDINE SYNTHASE SUBUNIT PURL"/>
    <property type="match status" value="1"/>
</dbReference>
<dbReference type="CDD" id="cd02203">
    <property type="entry name" value="PurL_repeat1"/>
    <property type="match status" value="1"/>
</dbReference>